<reference evidence="13" key="2">
    <citation type="submission" date="2020-09" db="EMBL/GenBank/DDBJ databases">
        <authorList>
            <person name="Sun Q."/>
            <person name="Zhou Y."/>
        </authorList>
    </citation>
    <scope>NUCLEOTIDE SEQUENCE</scope>
    <source>
        <strain evidence="13">CGMCC 1.12785</strain>
    </source>
</reference>
<sequence length="312" mass="33220">MSPAFRDRLPAFVDRRVRAAAWAMLVAQSTIVFTGGVVRLTGSGLGCPEWPRCTEDSYVNTPEMGLHGFIEFGNRLLGVGLGILGVLTILLLWRLRRQRRDLFFMAVGLTAIVPVQALIGGITVWTGLNPWVVAAHFLPSAVAVAVSALFVRRTYDAGDRLGRRSAGLPRALLPAIGVLTAITVLLGVIATGAGPHAGDANTPRNGFDPALMSRLHAVPVWLLVACTVAFLIIAVARHDRTLIRAAALLLGAQLLQGTIGYIQYFTGLPEWLVSIHLIGSCAAIAATANLLDADVRRTPLAPARRAPDPVPA</sequence>
<keyword evidence="5 12" id="KW-1133">Transmembrane helix</keyword>
<name>A0A8J2XLF2_9MICO</name>
<evidence type="ECO:0000256" key="10">
    <source>
        <dbReference type="ARBA" id="ARBA00023157"/>
    </source>
</evidence>
<organism evidence="13 14">
    <name type="scientific">Sediminivirga luteola</name>
    <dbReference type="NCBI Taxonomy" id="1774748"/>
    <lineage>
        <taxon>Bacteria</taxon>
        <taxon>Bacillati</taxon>
        <taxon>Actinomycetota</taxon>
        <taxon>Actinomycetes</taxon>
        <taxon>Micrococcales</taxon>
        <taxon>Brevibacteriaceae</taxon>
        <taxon>Sediminivirga</taxon>
    </lineage>
</organism>
<gene>
    <name evidence="13" type="ORF">GCM10011333_26840</name>
</gene>
<dbReference type="PANTHER" id="PTHR35457">
    <property type="entry name" value="HEME A SYNTHASE"/>
    <property type="match status" value="1"/>
</dbReference>
<dbReference type="Pfam" id="PF02628">
    <property type="entry name" value="COX15-CtaA"/>
    <property type="match status" value="1"/>
</dbReference>
<feature type="transmembrane region" description="Helical" evidence="12">
    <location>
        <begin position="76"/>
        <end position="95"/>
    </location>
</feature>
<feature type="transmembrane region" description="Helical" evidence="12">
    <location>
        <begin position="271"/>
        <end position="291"/>
    </location>
</feature>
<dbReference type="GO" id="GO:0016491">
    <property type="term" value="F:oxidoreductase activity"/>
    <property type="evidence" value="ECO:0007669"/>
    <property type="project" value="UniProtKB-KW"/>
</dbReference>
<keyword evidence="10" id="KW-1015">Disulfide bond</keyword>
<dbReference type="GO" id="GO:0016020">
    <property type="term" value="C:membrane"/>
    <property type="evidence" value="ECO:0007669"/>
    <property type="project" value="UniProtKB-SubCell"/>
</dbReference>
<evidence type="ECO:0000256" key="5">
    <source>
        <dbReference type="ARBA" id="ARBA00022989"/>
    </source>
</evidence>
<comment type="caution">
    <text evidence="13">The sequence shown here is derived from an EMBL/GenBank/DDBJ whole genome shotgun (WGS) entry which is preliminary data.</text>
</comment>
<dbReference type="InterPro" id="IPR050450">
    <property type="entry name" value="COX15/CtaA_HemeA_synthase"/>
</dbReference>
<keyword evidence="4" id="KW-0479">Metal-binding</keyword>
<comment type="pathway">
    <text evidence="11">Porphyrin-containing compound metabolism.</text>
</comment>
<keyword evidence="6" id="KW-0560">Oxidoreductase</keyword>
<evidence type="ECO:0000256" key="12">
    <source>
        <dbReference type="SAM" id="Phobius"/>
    </source>
</evidence>
<feature type="transmembrane region" description="Helical" evidence="12">
    <location>
        <begin position="242"/>
        <end position="265"/>
    </location>
</feature>
<keyword evidence="14" id="KW-1185">Reference proteome</keyword>
<evidence type="ECO:0000256" key="4">
    <source>
        <dbReference type="ARBA" id="ARBA00022723"/>
    </source>
</evidence>
<feature type="transmembrane region" description="Helical" evidence="12">
    <location>
        <begin position="172"/>
        <end position="195"/>
    </location>
</feature>
<keyword evidence="2" id="KW-1003">Cell membrane</keyword>
<feature type="transmembrane region" description="Helical" evidence="12">
    <location>
        <begin position="215"/>
        <end position="235"/>
    </location>
</feature>
<dbReference type="EMBL" id="BMFY01000013">
    <property type="protein sequence ID" value="GGA22494.1"/>
    <property type="molecule type" value="Genomic_DNA"/>
</dbReference>
<evidence type="ECO:0000256" key="8">
    <source>
        <dbReference type="ARBA" id="ARBA00023133"/>
    </source>
</evidence>
<reference evidence="13" key="1">
    <citation type="journal article" date="2014" name="Int. J. Syst. Evol. Microbiol.">
        <title>Complete genome sequence of Corynebacterium casei LMG S-19264T (=DSM 44701T), isolated from a smear-ripened cheese.</title>
        <authorList>
            <consortium name="US DOE Joint Genome Institute (JGI-PGF)"/>
            <person name="Walter F."/>
            <person name="Albersmeier A."/>
            <person name="Kalinowski J."/>
            <person name="Ruckert C."/>
        </authorList>
    </citation>
    <scope>NUCLEOTIDE SEQUENCE</scope>
    <source>
        <strain evidence="13">CGMCC 1.12785</strain>
    </source>
</reference>
<evidence type="ECO:0000256" key="11">
    <source>
        <dbReference type="ARBA" id="ARBA00023444"/>
    </source>
</evidence>
<feature type="transmembrane region" description="Helical" evidence="12">
    <location>
        <begin position="102"/>
        <end position="125"/>
    </location>
</feature>
<keyword evidence="9 12" id="KW-0472">Membrane</keyword>
<dbReference type="GO" id="GO:0006784">
    <property type="term" value="P:heme A biosynthetic process"/>
    <property type="evidence" value="ECO:0007669"/>
    <property type="project" value="InterPro"/>
</dbReference>
<evidence type="ECO:0000256" key="7">
    <source>
        <dbReference type="ARBA" id="ARBA00023004"/>
    </source>
</evidence>
<evidence type="ECO:0000313" key="14">
    <source>
        <dbReference type="Proteomes" id="UP000616114"/>
    </source>
</evidence>
<dbReference type="AlphaFoldDB" id="A0A8J2XLF2"/>
<feature type="transmembrane region" description="Helical" evidence="12">
    <location>
        <begin position="21"/>
        <end position="42"/>
    </location>
</feature>
<dbReference type="InterPro" id="IPR003780">
    <property type="entry name" value="COX15/CtaA_fam"/>
</dbReference>
<evidence type="ECO:0000256" key="3">
    <source>
        <dbReference type="ARBA" id="ARBA00022692"/>
    </source>
</evidence>
<evidence type="ECO:0000256" key="1">
    <source>
        <dbReference type="ARBA" id="ARBA00004141"/>
    </source>
</evidence>
<dbReference type="RefSeq" id="WP_188551415.1">
    <property type="nucleotide sequence ID" value="NZ_BMFY01000013.1"/>
</dbReference>
<keyword evidence="8" id="KW-0350">Heme biosynthesis</keyword>
<evidence type="ECO:0000256" key="2">
    <source>
        <dbReference type="ARBA" id="ARBA00022475"/>
    </source>
</evidence>
<evidence type="ECO:0000313" key="13">
    <source>
        <dbReference type="EMBL" id="GGA22494.1"/>
    </source>
</evidence>
<dbReference type="GO" id="GO:0046872">
    <property type="term" value="F:metal ion binding"/>
    <property type="evidence" value="ECO:0007669"/>
    <property type="project" value="UniProtKB-KW"/>
</dbReference>
<comment type="subcellular location">
    <subcellularLocation>
        <location evidence="1">Membrane</location>
        <topology evidence="1">Multi-pass membrane protein</topology>
    </subcellularLocation>
</comment>
<proteinExistence type="predicted"/>
<protein>
    <submittedName>
        <fullName evidence="13">Cytochrome b561</fullName>
    </submittedName>
</protein>
<keyword evidence="3 12" id="KW-0812">Transmembrane</keyword>
<keyword evidence="7" id="KW-0408">Iron</keyword>
<evidence type="ECO:0000256" key="6">
    <source>
        <dbReference type="ARBA" id="ARBA00023002"/>
    </source>
</evidence>
<feature type="transmembrane region" description="Helical" evidence="12">
    <location>
        <begin position="131"/>
        <end position="151"/>
    </location>
</feature>
<dbReference type="Proteomes" id="UP000616114">
    <property type="component" value="Unassembled WGS sequence"/>
</dbReference>
<evidence type="ECO:0000256" key="9">
    <source>
        <dbReference type="ARBA" id="ARBA00023136"/>
    </source>
</evidence>
<dbReference type="PANTHER" id="PTHR35457:SF1">
    <property type="entry name" value="HEME A SYNTHASE"/>
    <property type="match status" value="1"/>
</dbReference>
<accession>A0A8J2XLF2</accession>